<sequence>MGAHNTLKPAIYWPTGMLCSGYNTTSWGDEKKERKAGREKGSSGDREKSELKTQARKRKSVLDASQHRFTYNYCTKVEGEDLVTKRREGRRRRKRTPAQTAVSMARAASCHRKARLPVLMALSQLVCVL</sequence>
<keyword evidence="3" id="KW-1185">Reference proteome</keyword>
<gene>
    <name evidence="2" type="ORF">FQN60_015665</name>
</gene>
<protein>
    <submittedName>
        <fullName evidence="2">Uncharacterized protein</fullName>
    </submittedName>
</protein>
<proteinExistence type="predicted"/>
<dbReference type="Proteomes" id="UP000327493">
    <property type="component" value="Chromosome 18"/>
</dbReference>
<feature type="compositionally biased region" description="Basic residues" evidence="1">
    <location>
        <begin position="87"/>
        <end position="96"/>
    </location>
</feature>
<comment type="caution">
    <text evidence="2">The sequence shown here is derived from an EMBL/GenBank/DDBJ whole genome shotgun (WGS) entry which is preliminary data.</text>
</comment>
<organism evidence="2 3">
    <name type="scientific">Etheostoma spectabile</name>
    <name type="common">orangethroat darter</name>
    <dbReference type="NCBI Taxonomy" id="54343"/>
    <lineage>
        <taxon>Eukaryota</taxon>
        <taxon>Metazoa</taxon>
        <taxon>Chordata</taxon>
        <taxon>Craniata</taxon>
        <taxon>Vertebrata</taxon>
        <taxon>Euteleostomi</taxon>
        <taxon>Actinopterygii</taxon>
        <taxon>Neopterygii</taxon>
        <taxon>Teleostei</taxon>
        <taxon>Neoteleostei</taxon>
        <taxon>Acanthomorphata</taxon>
        <taxon>Eupercaria</taxon>
        <taxon>Perciformes</taxon>
        <taxon>Percoidei</taxon>
        <taxon>Percidae</taxon>
        <taxon>Etheostomatinae</taxon>
        <taxon>Etheostoma</taxon>
    </lineage>
</organism>
<accession>A0A5J5CQH3</accession>
<evidence type="ECO:0000256" key="1">
    <source>
        <dbReference type="SAM" id="MobiDB-lite"/>
    </source>
</evidence>
<dbReference type="EMBL" id="VOFY01000018">
    <property type="protein sequence ID" value="KAA8583119.1"/>
    <property type="molecule type" value="Genomic_DNA"/>
</dbReference>
<name>A0A5J5CQH3_9PERO</name>
<evidence type="ECO:0000313" key="2">
    <source>
        <dbReference type="EMBL" id="KAA8583119.1"/>
    </source>
</evidence>
<feature type="compositionally biased region" description="Basic and acidic residues" evidence="1">
    <location>
        <begin position="28"/>
        <end position="53"/>
    </location>
</feature>
<dbReference type="AlphaFoldDB" id="A0A5J5CQH3"/>
<reference evidence="2 3" key="1">
    <citation type="submission" date="2019-08" db="EMBL/GenBank/DDBJ databases">
        <title>A chromosome-level genome assembly, high-density linkage maps, and genome scans reveal the genomic architecture of hybrid incompatibilities underlying speciation via character displacement in darters (Percidae: Etheostominae).</title>
        <authorList>
            <person name="Moran R.L."/>
            <person name="Catchen J.M."/>
            <person name="Fuller R.C."/>
        </authorList>
    </citation>
    <scope>NUCLEOTIDE SEQUENCE [LARGE SCALE GENOMIC DNA]</scope>
    <source>
        <strain evidence="2">EspeVRDwgs_2016</strain>
        <tissue evidence="2">Muscle</tissue>
    </source>
</reference>
<feature type="region of interest" description="Disordered" evidence="1">
    <location>
        <begin position="85"/>
        <end position="104"/>
    </location>
</feature>
<evidence type="ECO:0000313" key="3">
    <source>
        <dbReference type="Proteomes" id="UP000327493"/>
    </source>
</evidence>
<feature type="region of interest" description="Disordered" evidence="1">
    <location>
        <begin position="24"/>
        <end position="61"/>
    </location>
</feature>